<name>A0ABM7BAE5_9FLAO</name>
<evidence type="ECO:0000313" key="1">
    <source>
        <dbReference type="EMBL" id="AZA95662.1"/>
    </source>
</evidence>
<keyword evidence="2" id="KW-1185">Reference proteome</keyword>
<organism evidence="1 2">
    <name type="scientific">Chryseobacterium shandongense</name>
    <dbReference type="NCBI Taxonomy" id="1493872"/>
    <lineage>
        <taxon>Bacteria</taxon>
        <taxon>Pseudomonadati</taxon>
        <taxon>Bacteroidota</taxon>
        <taxon>Flavobacteriia</taxon>
        <taxon>Flavobacteriales</taxon>
        <taxon>Weeksellaceae</taxon>
        <taxon>Chryseobacterium group</taxon>
        <taxon>Chryseobacterium</taxon>
    </lineage>
</organism>
<dbReference type="Proteomes" id="UP000281741">
    <property type="component" value="Chromosome"/>
</dbReference>
<protein>
    <submittedName>
        <fullName evidence="1">Uncharacterized protein</fullName>
    </submittedName>
</protein>
<dbReference type="RefSeq" id="WP_123860859.1">
    <property type="nucleotide sequence ID" value="NZ_CP033912.1"/>
</dbReference>
<reference evidence="1 2" key="1">
    <citation type="submission" date="2018-11" db="EMBL/GenBank/DDBJ databases">
        <title>Proposal to divide the Flavobacteriaceae and reorganize its genera based on Amino Acid Identity values calculated from whole genome sequences.</title>
        <authorList>
            <person name="Nicholson A.C."/>
            <person name="Gulvik C.A."/>
            <person name="Whitney A.M."/>
            <person name="Humrighouse B.W."/>
            <person name="Bell M."/>
            <person name="Holmes B."/>
            <person name="Steigerwalt A.G."/>
            <person name="Villarma A."/>
            <person name="Sheth M."/>
            <person name="Batra D."/>
            <person name="Pryor J."/>
            <person name="Bernardet J.-F."/>
            <person name="Hugo C."/>
            <person name="Kampfer P."/>
            <person name="Newman J."/>
            <person name="McQuiston J.R."/>
        </authorList>
    </citation>
    <scope>NUCLEOTIDE SEQUENCE [LARGE SCALE GENOMIC DNA]</scope>
    <source>
        <strain evidence="1 2">H5143</strain>
    </source>
</reference>
<sequence>MNEFSNIDLDEKKLADQTLVYILNNQNTILESSFFIRILDRRIKYGDLNNHVEFLKERLSHVEFNVDYDTVEYKNSMSGYQVLALDELGRTFDNSRILSPLLYEMENFSKEVFWASEEEEKIYQSLSHFVSFEDRLVEEKKLYHVLITSPFFNVKGWLSYYQSLLDVKFPDFSEKIISGKNIIKYKPFKDKYFLGIATDYQSCKNNFRKGWWEEPEYKLVIFEKLEKKKINQVVTFERFIHPHFDPPALNFAAFFGSKTMIDVSENETVIDNGTKKEFLEDGMVRLYNSEKFGDELKRHAYFYYDMLYRTTKGYIKFIEESF</sequence>
<gene>
    <name evidence="1" type="ORF">EG353_08830</name>
</gene>
<evidence type="ECO:0000313" key="2">
    <source>
        <dbReference type="Proteomes" id="UP000281741"/>
    </source>
</evidence>
<accession>A0ABM7BAE5</accession>
<dbReference type="EMBL" id="CP033912">
    <property type="protein sequence ID" value="AZA95662.1"/>
    <property type="molecule type" value="Genomic_DNA"/>
</dbReference>
<proteinExistence type="predicted"/>